<dbReference type="eggNOG" id="ENOG502S215">
    <property type="taxonomic scope" value="Eukaryota"/>
</dbReference>
<feature type="compositionally biased region" description="Polar residues" evidence="2">
    <location>
        <begin position="583"/>
        <end position="594"/>
    </location>
</feature>
<accession>S8AI71</accession>
<dbReference type="GO" id="GO:0000796">
    <property type="term" value="C:condensin complex"/>
    <property type="evidence" value="ECO:0007669"/>
    <property type="project" value="TreeGrafter"/>
</dbReference>
<dbReference type="STRING" id="1284197.S8AI71"/>
<evidence type="ECO:0000313" key="4">
    <source>
        <dbReference type="Proteomes" id="UP000015100"/>
    </source>
</evidence>
<keyword evidence="4" id="KW-1185">Reference proteome</keyword>
<dbReference type="GO" id="GO:0007076">
    <property type="term" value="P:mitotic chromosome condensation"/>
    <property type="evidence" value="ECO:0007669"/>
    <property type="project" value="TreeGrafter"/>
</dbReference>
<comment type="caution">
    <text evidence="3">The sequence shown here is derived from an EMBL/GenBank/DDBJ whole genome shotgun (WGS) entry which is preliminary data.</text>
</comment>
<sequence>MYGSGFQQHVPPGGIIPGTATGVNPYPNKQQNVNLGTYLNNTPTTTSNFAAPPSFAPQAAVNAPYVPHGASGQQWNAGAAQPNLPATYGQTGGVPGHPAQPGFPAVAPSGFAGAGYQQQPAGGFNAGAYGAQALQSQQPASHGSGFYQGQNSGGPAFGATYAGSVTGPQYTQPQEAFQSNPNINNRPAGFGQYASPPPSNVHQPPGAYGQQAGVGVVPQTYGQAGYNAAGFTAANQAPGAGQPQFGAAAPGFNPGFNQQQQAAQPQHQGWPTSFPAPNHTDQVQSISQQWAQNNQQAQSHPVDPSHNKRYSVASVTEPYHSAYATATPPPPAAPKPERPATSATFFAATAGALKTPAPSATSPPTNHSQLQGTPGKPAPIPSSGFAAGGIGDWEHYGDFDGDDDDLDATKPGGRHETAAEVPGDNHAVEMAAATPPPMQQHAPPVQQQQQQQQPPPAGVHNLPHAQGIPPNSASTVSPPQAAGLQNNQQAPGPWAGIERPQSGGQHPSSLQFQNLAQQSHTPPVPQHPAIQNLQNPYRPTSPYRTSSPSQYPGAYRPYSPLQNSVGSPAQNGGTNAYPDGINGAQSSQSYQLTEQLRKQQEEQILRQQQEQQQQIQAQIQAQLQQQQQQQQLQQLQQQQQQQQQPSYAPPTQTPSQPINQYGQQPHSPPNQGSQPPHPGLYQPPSQVQSPATFGQGQHGPPPPQGSFGSPQPGAIDPYAQQHGHQIQPPLGAGVQHQAPIDAYGQNFGQQQHQPPPVDHVQSPPVDQYGQHMVNHQRQASLGGPTAPQQPAAQEPAGPVVEHQASEVLPAQVQGLNLGPKVKEEAPPQAPKLVDGVEAIEIPSDLEPYYKESIRKFVKMIIRESSAKSSVESLRIFTEFMEDETYSRGDRYSDVPLNEYISDVGKGYSFAGRPRTYTTESPDPYDVGRGNNAPLGNPNIRRDNTLDSIDSPLTHAIEALRASGGRKGGQSPSSVEHRLPYTIDEKDETVPPLNHQGNQSVAHMSPPPVQPGSVKNTTVPYPVPEEPIQPIQPTLHRANSWETDTPVELAPVTVEPYVQEQAPIQPLNTKRRSFAAGAGTFTSQLPPSQPPSTSPGLDSSQPNEASLAQQAAILAQQWRDSRDSTHGRKQSIPVDPFPQPLQNRQSIPPGHFPGQSPPQNQTPYQQPPPQYGTINQIPEHLQHPGPADDPYYHRNAIQPEPIPVAHLQSKSPPQANIPYQQPLVHTGSFPKNFEEPPAQRHTPGPGPQQHVPPTSPPRNEPPLRQIEIPEPQPEALNQRNRQSIYGVDNSLDQGYVMVSPEPEPAANPIVIDLSSPIHVKSTPPEQLAALQKPKVDIAVLSSILGQTREGLPDKSHILEPIREAFMKVGKDFSELDKMRKEFEIEAKKIRDKNENERDRLKSEHDEYTEELYSQQKILYEDLHDIDEQFNAEQNALKEKQEKAEFDKFNQDIFTPVYNMIQERLVELKKQHKALLTLIKTASSGREKFDAHSNKPNLQDALLLLLDLHEILEAHYMKLQGAIADRDKRFKSTVLTPLYASNNYAKLRDAKKYFDEEEKKAMVKAATDAHERAKALKAVIDESMIPGLDLEFGFFDEVEQCVAKIIEGLSEDPKEYNGDPKVLHDELAYSGNILEGLTNTQESMFKLYHQVNTGVGRADKAVAVAQAKQKGEKTDAIKKIEADKDAQMQTIDDELKERLEDVNGHFAEAKTKLEPILAKYKAASEGK</sequence>
<feature type="compositionally biased region" description="Polar residues" evidence="2">
    <location>
        <begin position="1207"/>
        <end position="1218"/>
    </location>
</feature>
<feature type="compositionally biased region" description="Basic and acidic residues" evidence="2">
    <location>
        <begin position="595"/>
        <end position="604"/>
    </location>
</feature>
<dbReference type="GO" id="GO:0003682">
    <property type="term" value="F:chromatin binding"/>
    <property type="evidence" value="ECO:0007669"/>
    <property type="project" value="TreeGrafter"/>
</dbReference>
<dbReference type="HOGENOM" id="CLU_239501_0_0_1"/>
<dbReference type="GO" id="GO:0000785">
    <property type="term" value="C:chromatin"/>
    <property type="evidence" value="ECO:0007669"/>
    <property type="project" value="TreeGrafter"/>
</dbReference>
<keyword evidence="1" id="KW-0175">Coiled coil</keyword>
<feature type="compositionally biased region" description="Low complexity" evidence="2">
    <location>
        <begin position="241"/>
        <end position="266"/>
    </location>
</feature>
<feature type="compositionally biased region" description="Polar residues" evidence="2">
    <location>
        <begin position="502"/>
        <end position="521"/>
    </location>
</feature>
<evidence type="ECO:0000256" key="1">
    <source>
        <dbReference type="SAM" id="Coils"/>
    </source>
</evidence>
<evidence type="ECO:0000256" key="2">
    <source>
        <dbReference type="SAM" id="MobiDB-lite"/>
    </source>
</evidence>
<dbReference type="EMBL" id="AQGS01000104">
    <property type="protein sequence ID" value="EPS42720.1"/>
    <property type="molecule type" value="Genomic_DNA"/>
</dbReference>
<protein>
    <submittedName>
        <fullName evidence="3">Uncharacterized protein</fullName>
    </submittedName>
</protein>
<evidence type="ECO:0000313" key="3">
    <source>
        <dbReference type="EMBL" id="EPS42720.1"/>
    </source>
</evidence>
<feature type="compositionally biased region" description="Polar residues" evidence="2">
    <location>
        <begin position="174"/>
        <end position="185"/>
    </location>
</feature>
<dbReference type="Proteomes" id="UP000015100">
    <property type="component" value="Unassembled WGS sequence"/>
</dbReference>
<feature type="region of interest" description="Disordered" evidence="2">
    <location>
        <begin position="911"/>
        <end position="939"/>
    </location>
</feature>
<feature type="compositionally biased region" description="Polar residues" evidence="2">
    <location>
        <begin position="1095"/>
        <end position="1105"/>
    </location>
</feature>
<reference evidence="3 4" key="1">
    <citation type="journal article" date="2013" name="PLoS Genet.">
        <title>Genomic mechanisms accounting for the adaptation to parasitism in nematode-trapping fungi.</title>
        <authorList>
            <person name="Meerupati T."/>
            <person name="Andersson K.M."/>
            <person name="Friman E."/>
            <person name="Kumar D."/>
            <person name="Tunlid A."/>
            <person name="Ahren D."/>
        </authorList>
    </citation>
    <scope>NUCLEOTIDE SEQUENCE [LARGE SCALE GENOMIC DNA]</scope>
    <source>
        <strain evidence="3 4">CBS 200.50</strain>
    </source>
</reference>
<feature type="compositionally biased region" description="Low complexity" evidence="2">
    <location>
        <begin position="439"/>
        <end position="452"/>
    </location>
</feature>
<feature type="compositionally biased region" description="Polar residues" evidence="2">
    <location>
        <begin position="683"/>
        <end position="692"/>
    </location>
</feature>
<organism evidence="3 4">
    <name type="scientific">Dactylellina haptotyla (strain CBS 200.50)</name>
    <name type="common">Nematode-trapping fungus</name>
    <name type="synonym">Monacrosporium haptotylum</name>
    <dbReference type="NCBI Taxonomy" id="1284197"/>
    <lineage>
        <taxon>Eukaryota</taxon>
        <taxon>Fungi</taxon>
        <taxon>Dikarya</taxon>
        <taxon>Ascomycota</taxon>
        <taxon>Pezizomycotina</taxon>
        <taxon>Orbiliomycetes</taxon>
        <taxon>Orbiliales</taxon>
        <taxon>Orbiliaceae</taxon>
        <taxon>Dactylellina</taxon>
    </lineage>
</organism>
<dbReference type="OrthoDB" id="1883964at2759"/>
<feature type="compositionally biased region" description="Polar residues" evidence="2">
    <location>
        <begin position="469"/>
        <end position="490"/>
    </location>
</feature>
<feature type="compositionally biased region" description="Low complexity" evidence="2">
    <location>
        <begin position="284"/>
        <end position="299"/>
    </location>
</feature>
<feature type="compositionally biased region" description="Polar residues" evidence="2">
    <location>
        <begin position="653"/>
        <end position="674"/>
    </location>
</feature>
<feature type="compositionally biased region" description="Low complexity" evidence="2">
    <location>
        <begin position="605"/>
        <end position="644"/>
    </location>
</feature>
<feature type="compositionally biased region" description="Low complexity" evidence="2">
    <location>
        <begin position="1106"/>
        <end position="1116"/>
    </location>
</feature>
<feature type="region of interest" description="Disordered" evidence="2">
    <location>
        <begin position="354"/>
        <end position="800"/>
    </location>
</feature>
<proteinExistence type="predicted"/>
<feature type="compositionally biased region" description="Low complexity" evidence="2">
    <location>
        <begin position="782"/>
        <end position="798"/>
    </location>
</feature>
<dbReference type="OMA" id="FMEDETY"/>
<reference evidence="4" key="2">
    <citation type="submission" date="2013-04" db="EMBL/GenBank/DDBJ databases">
        <title>Genomic mechanisms accounting for the adaptation to parasitism in nematode-trapping fungi.</title>
        <authorList>
            <person name="Ahren D.G."/>
        </authorList>
    </citation>
    <scope>NUCLEOTIDE SEQUENCE [LARGE SCALE GENOMIC DNA]</scope>
    <source>
        <strain evidence="4">CBS 200.50</strain>
    </source>
</reference>
<gene>
    <name evidence="3" type="ORF">H072_3303</name>
</gene>
<dbReference type="PANTHER" id="PTHR43941">
    <property type="entry name" value="STRUCTURAL MAINTENANCE OF CHROMOSOMES PROTEIN 2"/>
    <property type="match status" value="1"/>
</dbReference>
<feature type="region of interest" description="Disordered" evidence="2">
    <location>
        <begin position="1073"/>
        <end position="1264"/>
    </location>
</feature>
<feature type="compositionally biased region" description="Low complexity" evidence="2">
    <location>
        <begin position="536"/>
        <end position="549"/>
    </location>
</feature>
<feature type="compositionally biased region" description="Polar residues" evidence="2">
    <location>
        <begin position="560"/>
        <end position="574"/>
    </location>
</feature>
<dbReference type="PANTHER" id="PTHR43941:SF1">
    <property type="entry name" value="STRUCTURAL MAINTENANCE OF CHROMOSOMES PROTEIN 2"/>
    <property type="match status" value="1"/>
</dbReference>
<name>S8AI71_DACHA</name>
<feature type="coiled-coil region" evidence="1">
    <location>
        <begin position="1374"/>
        <end position="1441"/>
    </location>
</feature>
<feature type="region of interest" description="Disordered" evidence="2">
    <location>
        <begin position="241"/>
        <end position="308"/>
    </location>
</feature>
<feature type="compositionally biased region" description="Low complexity" evidence="2">
    <location>
        <begin position="354"/>
        <end position="365"/>
    </location>
</feature>
<feature type="region of interest" description="Disordered" evidence="2">
    <location>
        <begin position="174"/>
        <end position="208"/>
    </location>
</feature>
<dbReference type="GO" id="GO:0000793">
    <property type="term" value="C:condensed chromosome"/>
    <property type="evidence" value="ECO:0007669"/>
    <property type="project" value="TreeGrafter"/>
</dbReference>
<feature type="compositionally biased region" description="Low complexity" evidence="2">
    <location>
        <begin position="758"/>
        <end position="767"/>
    </location>
</feature>